<keyword evidence="3" id="KW-1185">Reference proteome</keyword>
<name>A0A2R6NDM6_9APHY</name>
<reference evidence="2 3" key="1">
    <citation type="submission" date="2018-02" db="EMBL/GenBank/DDBJ databases">
        <title>Genome sequence of the basidiomycete white-rot fungus Phlebia centrifuga.</title>
        <authorList>
            <person name="Granchi Z."/>
            <person name="Peng M."/>
            <person name="de Vries R.P."/>
            <person name="Hilden K."/>
            <person name="Makela M.R."/>
            <person name="Grigoriev I."/>
            <person name="Riley R."/>
        </authorList>
    </citation>
    <scope>NUCLEOTIDE SEQUENCE [LARGE SCALE GENOMIC DNA]</scope>
    <source>
        <strain evidence="2 3">FBCC195</strain>
    </source>
</reference>
<evidence type="ECO:0000256" key="1">
    <source>
        <dbReference type="SAM" id="MobiDB-lite"/>
    </source>
</evidence>
<evidence type="ECO:0000313" key="2">
    <source>
        <dbReference type="EMBL" id="PSR70467.1"/>
    </source>
</evidence>
<accession>A0A2R6NDM6</accession>
<dbReference type="EMBL" id="MLYV02001350">
    <property type="protein sequence ID" value="PSR70467.1"/>
    <property type="molecule type" value="Genomic_DNA"/>
</dbReference>
<protein>
    <submittedName>
        <fullName evidence="2">Uncharacterized protein</fullName>
    </submittedName>
</protein>
<evidence type="ECO:0000313" key="3">
    <source>
        <dbReference type="Proteomes" id="UP000186601"/>
    </source>
</evidence>
<dbReference type="Proteomes" id="UP000186601">
    <property type="component" value="Unassembled WGS sequence"/>
</dbReference>
<feature type="region of interest" description="Disordered" evidence="1">
    <location>
        <begin position="1"/>
        <end position="24"/>
    </location>
</feature>
<feature type="compositionally biased region" description="Acidic residues" evidence="1">
    <location>
        <begin position="10"/>
        <end position="20"/>
    </location>
</feature>
<proteinExistence type="predicted"/>
<organism evidence="2 3">
    <name type="scientific">Hermanssonia centrifuga</name>
    <dbReference type="NCBI Taxonomy" id="98765"/>
    <lineage>
        <taxon>Eukaryota</taxon>
        <taxon>Fungi</taxon>
        <taxon>Dikarya</taxon>
        <taxon>Basidiomycota</taxon>
        <taxon>Agaricomycotina</taxon>
        <taxon>Agaricomycetes</taxon>
        <taxon>Polyporales</taxon>
        <taxon>Meruliaceae</taxon>
        <taxon>Hermanssonia</taxon>
    </lineage>
</organism>
<gene>
    <name evidence="2" type="ORF">PHLCEN_2v13618</name>
</gene>
<dbReference type="AlphaFoldDB" id="A0A2R6NDM6"/>
<sequence length="78" mass="8394">MVLTTVDNCEIQEDEKDGEDTTPPLIITVTDFNIHAHLDDTAFHAQKADSTKPTTSRAVDAVQTFSGEGILTPPIVVA</sequence>
<comment type="caution">
    <text evidence="2">The sequence shown here is derived from an EMBL/GenBank/DDBJ whole genome shotgun (WGS) entry which is preliminary data.</text>
</comment>